<comment type="function">
    <text evidence="5">Flagellin is the subunit protein which polymerizes to form the filaments of bacterial flagella.</text>
</comment>
<dbReference type="Proteomes" id="UP001595384">
    <property type="component" value="Unassembled WGS sequence"/>
</dbReference>
<dbReference type="RefSeq" id="WP_123015624.1">
    <property type="nucleotide sequence ID" value="NZ_AP024911.1"/>
</dbReference>
<evidence type="ECO:0000313" key="10">
    <source>
        <dbReference type="Proteomes" id="UP001595384"/>
    </source>
</evidence>
<dbReference type="Pfam" id="PF00700">
    <property type="entry name" value="Flagellin_C"/>
    <property type="match status" value="1"/>
</dbReference>
<dbReference type="PANTHER" id="PTHR42792:SF2">
    <property type="entry name" value="FLAGELLIN"/>
    <property type="match status" value="1"/>
</dbReference>
<evidence type="ECO:0000256" key="6">
    <source>
        <dbReference type="SAM" id="Coils"/>
    </source>
</evidence>
<evidence type="ECO:0000256" key="1">
    <source>
        <dbReference type="ARBA" id="ARBA00005709"/>
    </source>
</evidence>
<dbReference type="InterPro" id="IPR001029">
    <property type="entry name" value="Flagellin_N"/>
</dbReference>
<dbReference type="PANTHER" id="PTHR42792">
    <property type="entry name" value="FLAGELLIN"/>
    <property type="match status" value="1"/>
</dbReference>
<dbReference type="InterPro" id="IPR046358">
    <property type="entry name" value="Flagellin_C"/>
</dbReference>
<keyword evidence="9" id="KW-0969">Cilium</keyword>
<dbReference type="Pfam" id="PF00669">
    <property type="entry name" value="Flagellin_N"/>
    <property type="match status" value="1"/>
</dbReference>
<reference evidence="10" key="1">
    <citation type="journal article" date="2019" name="Int. J. Syst. Evol. Microbiol.">
        <title>The Global Catalogue of Microorganisms (GCM) 10K type strain sequencing project: providing services to taxonomists for standard genome sequencing and annotation.</title>
        <authorList>
            <consortium name="The Broad Institute Genomics Platform"/>
            <consortium name="The Broad Institute Genome Sequencing Center for Infectious Disease"/>
            <person name="Wu L."/>
            <person name="Ma J."/>
        </authorList>
    </citation>
    <scope>NUCLEOTIDE SEQUENCE [LARGE SCALE GENOMIC DNA]</scope>
    <source>
        <strain evidence="10">KCTC 62784</strain>
    </source>
</reference>
<feature type="domain" description="Flagellin C-terminal" evidence="8">
    <location>
        <begin position="292"/>
        <end position="376"/>
    </location>
</feature>
<comment type="similarity">
    <text evidence="1 5">Belongs to the bacterial flagellin family.</text>
</comment>
<dbReference type="Pfam" id="PF07196">
    <property type="entry name" value="Flagellin_IN"/>
    <property type="match status" value="1"/>
</dbReference>
<name>A0ABV7CBX9_9VIBR</name>
<keyword evidence="2 5" id="KW-0964">Secreted</keyword>
<feature type="coiled-coil region" evidence="6">
    <location>
        <begin position="102"/>
        <end position="129"/>
    </location>
</feature>
<dbReference type="NCBIfam" id="NF006468">
    <property type="entry name" value="PRK08869.1-3"/>
    <property type="match status" value="1"/>
</dbReference>
<sequence>MAITVNTNVSALVAQRHLSSATNLLNQSLERLSSGSRINHAKDAAAGLQISNRLETQMNGMDVAVRNANDGISIMQTAEGAMSESTNILQRMRDLSLQAANGANSQDDRDALQEEMRALNDEMNRIAETTTFGGRKLLNGRFGQAAFQIGASSGEAVQLSLANLRTDSIDMGGFEYRSQYRADQNWSVGSQSNQLNIEYTDADGKATTIGITAKVGDDIEELASYINGQTNEVSASVNEKGQLQIFMAGKRTSGTVSFSGSLAEQLQMNTVGYQAVDGLDISSVGGAQMAVSVVDTALEFVDSHRAHLGALQNRFGHAINNLENIHENLAVSNSRIRDTDYAKETTRLIKQQILQQVGTSVLAQAKRQPNLILSLLSN</sequence>
<dbReference type="Gene3D" id="6.10.10.10">
    <property type="entry name" value="Flagellar export chaperone, C-terminal domain"/>
    <property type="match status" value="1"/>
</dbReference>
<dbReference type="EMBL" id="JBHRSE010000122">
    <property type="protein sequence ID" value="MFC3025607.1"/>
    <property type="molecule type" value="Genomic_DNA"/>
</dbReference>
<keyword evidence="9" id="KW-0282">Flagellum</keyword>
<dbReference type="SUPFAM" id="SSF64518">
    <property type="entry name" value="Phase 1 flagellin"/>
    <property type="match status" value="1"/>
</dbReference>
<comment type="caution">
    <text evidence="9">The sequence shown here is derived from an EMBL/GenBank/DDBJ whole genome shotgun (WGS) entry which is preliminary data.</text>
</comment>
<evidence type="ECO:0000256" key="3">
    <source>
        <dbReference type="ARBA" id="ARBA00023054"/>
    </source>
</evidence>
<evidence type="ECO:0000256" key="5">
    <source>
        <dbReference type="RuleBase" id="RU362073"/>
    </source>
</evidence>
<dbReference type="Gene3D" id="1.20.1330.10">
    <property type="entry name" value="f41 fragment of flagellin, N-terminal domain"/>
    <property type="match status" value="1"/>
</dbReference>
<evidence type="ECO:0000313" key="9">
    <source>
        <dbReference type="EMBL" id="MFC3025607.1"/>
    </source>
</evidence>
<gene>
    <name evidence="9" type="ORF">ACFODT_17540</name>
</gene>
<dbReference type="NCBIfam" id="NF006466">
    <property type="entry name" value="PRK08869.1-1"/>
    <property type="match status" value="1"/>
</dbReference>
<evidence type="ECO:0000256" key="4">
    <source>
        <dbReference type="ARBA" id="ARBA00023143"/>
    </source>
</evidence>
<evidence type="ECO:0000259" key="7">
    <source>
        <dbReference type="Pfam" id="PF00669"/>
    </source>
</evidence>
<comment type="subcellular location">
    <subcellularLocation>
        <location evidence="5">Secreted</location>
    </subcellularLocation>
    <subcellularLocation>
        <location evidence="5">Bacterial flagellum</location>
    </subcellularLocation>
</comment>
<dbReference type="Gene3D" id="3.30.70.2120">
    <property type="match status" value="1"/>
</dbReference>
<dbReference type="NCBIfam" id="NF006469">
    <property type="entry name" value="PRK08869.1-4"/>
    <property type="match status" value="1"/>
</dbReference>
<feature type="domain" description="Flagellin N-terminal" evidence="7">
    <location>
        <begin position="5"/>
        <end position="140"/>
    </location>
</feature>
<keyword evidence="4 5" id="KW-0975">Bacterial flagellum</keyword>
<dbReference type="InterPro" id="IPR001492">
    <property type="entry name" value="Flagellin"/>
</dbReference>
<dbReference type="PRINTS" id="PR00207">
    <property type="entry name" value="FLAGELLIN"/>
</dbReference>
<evidence type="ECO:0000259" key="8">
    <source>
        <dbReference type="Pfam" id="PF00700"/>
    </source>
</evidence>
<keyword evidence="9" id="KW-0966">Cell projection</keyword>
<dbReference type="InterPro" id="IPR010810">
    <property type="entry name" value="Flagellin_hook_IN_motif"/>
</dbReference>
<proteinExistence type="inferred from homology"/>
<evidence type="ECO:0000256" key="2">
    <source>
        <dbReference type="ARBA" id="ARBA00022525"/>
    </source>
</evidence>
<organism evidence="9 10">
    <name type="scientific">Vibrio zhugei</name>
    <dbReference type="NCBI Taxonomy" id="2479546"/>
    <lineage>
        <taxon>Bacteria</taxon>
        <taxon>Pseudomonadati</taxon>
        <taxon>Pseudomonadota</taxon>
        <taxon>Gammaproteobacteria</taxon>
        <taxon>Vibrionales</taxon>
        <taxon>Vibrionaceae</taxon>
        <taxon>Vibrio</taxon>
    </lineage>
</organism>
<keyword evidence="10" id="KW-1185">Reference proteome</keyword>
<protein>
    <recommendedName>
        <fullName evidence="5">Flagellin</fullName>
    </recommendedName>
</protein>
<keyword evidence="3 6" id="KW-0175">Coiled coil</keyword>
<dbReference type="InterPro" id="IPR042187">
    <property type="entry name" value="Flagellin_C_sub2"/>
</dbReference>
<accession>A0ABV7CBX9</accession>